<dbReference type="EMBL" id="CP136892">
    <property type="protein sequence ID" value="WOL00060.1"/>
    <property type="molecule type" value="Genomic_DNA"/>
</dbReference>
<name>A0AAQ3Q905_9LILI</name>
<accession>A0AAQ3Q905</accession>
<keyword evidence="2" id="KW-1185">Reference proteome</keyword>
<protein>
    <submittedName>
        <fullName evidence="1">Uncharacterized protein</fullName>
    </submittedName>
</protein>
<dbReference type="Proteomes" id="UP001327560">
    <property type="component" value="Chromosome 3"/>
</dbReference>
<evidence type="ECO:0000313" key="1">
    <source>
        <dbReference type="EMBL" id="WOL00060.1"/>
    </source>
</evidence>
<evidence type="ECO:0000313" key="2">
    <source>
        <dbReference type="Proteomes" id="UP001327560"/>
    </source>
</evidence>
<proteinExistence type="predicted"/>
<sequence length="139" mass="16056">MTNTMTGSQKINETFVAPSRLSHKNIQNPFKEKSKMHNVFSSNDFMQVDAFKSSKQSSVPVKVNLEKNVKDLHRKLTDTFSIAVNKIQLMENNQMETEDTDSYILSQDKENKIRKSVSQVAQVNSFLFNLKQNRAQKKR</sequence>
<dbReference type="AlphaFoldDB" id="A0AAQ3Q905"/>
<organism evidence="1 2">
    <name type="scientific">Canna indica</name>
    <name type="common">Indian-shot</name>
    <dbReference type="NCBI Taxonomy" id="4628"/>
    <lineage>
        <taxon>Eukaryota</taxon>
        <taxon>Viridiplantae</taxon>
        <taxon>Streptophyta</taxon>
        <taxon>Embryophyta</taxon>
        <taxon>Tracheophyta</taxon>
        <taxon>Spermatophyta</taxon>
        <taxon>Magnoliopsida</taxon>
        <taxon>Liliopsida</taxon>
        <taxon>Zingiberales</taxon>
        <taxon>Cannaceae</taxon>
        <taxon>Canna</taxon>
    </lineage>
</organism>
<gene>
    <name evidence="1" type="ORF">Cni_G08773</name>
</gene>
<reference evidence="1 2" key="1">
    <citation type="submission" date="2023-10" db="EMBL/GenBank/DDBJ databases">
        <title>Chromosome-scale genome assembly provides insights into flower coloration mechanisms of Canna indica.</title>
        <authorList>
            <person name="Li C."/>
        </authorList>
    </citation>
    <scope>NUCLEOTIDE SEQUENCE [LARGE SCALE GENOMIC DNA]</scope>
    <source>
        <tissue evidence="1">Flower</tissue>
    </source>
</reference>